<organism evidence="1">
    <name type="scientific">Zea mays</name>
    <name type="common">Maize</name>
    <dbReference type="NCBI Taxonomy" id="4577"/>
    <lineage>
        <taxon>Eukaryota</taxon>
        <taxon>Viridiplantae</taxon>
        <taxon>Streptophyta</taxon>
        <taxon>Embryophyta</taxon>
        <taxon>Tracheophyta</taxon>
        <taxon>Spermatophyta</taxon>
        <taxon>Magnoliopsida</taxon>
        <taxon>Liliopsida</taxon>
        <taxon>Poales</taxon>
        <taxon>Poaceae</taxon>
        <taxon>PACMAD clade</taxon>
        <taxon>Panicoideae</taxon>
        <taxon>Andropogonodae</taxon>
        <taxon>Andropogoneae</taxon>
        <taxon>Tripsacinae</taxon>
        <taxon>Zea</taxon>
    </lineage>
</organism>
<accession>C0HE37</accession>
<sequence>MGTKRMSTEKKKKHGILLCYKISTPCSLSTVRCDQKSCCRINKLYYNLLTGIITLQLFTLDGAIVSCEVHI</sequence>
<name>C0HE37_MAIZE</name>
<protein>
    <submittedName>
        <fullName evidence="1">Uncharacterized protein</fullName>
    </submittedName>
</protein>
<reference evidence="1" key="2">
    <citation type="submission" date="2012-06" db="EMBL/GenBank/DDBJ databases">
        <authorList>
            <person name="Yu Y."/>
            <person name="Currie J."/>
            <person name="Lomeli R."/>
            <person name="Angelova A."/>
            <person name="Collura K."/>
            <person name="Wissotski M."/>
            <person name="Campos D."/>
            <person name="Kudrna D."/>
            <person name="Golser W."/>
            <person name="Ashely E."/>
            <person name="Descour A."/>
            <person name="Fernandes J."/>
            <person name="Soderlund C."/>
            <person name="Walbot V."/>
        </authorList>
    </citation>
    <scope>NUCLEOTIDE SEQUENCE</scope>
    <source>
        <strain evidence="1">B73</strain>
    </source>
</reference>
<dbReference type="HOGENOM" id="CLU_2743694_0_0_1"/>
<reference evidence="1" key="1">
    <citation type="journal article" date="2009" name="PLoS Genet.">
        <title>Sequencing, mapping, and analysis of 27,455 maize full-length cDNAs.</title>
        <authorList>
            <person name="Soderlund C."/>
            <person name="Descour A."/>
            <person name="Kudrna D."/>
            <person name="Bomhoff M."/>
            <person name="Boyd L."/>
            <person name="Currie J."/>
            <person name="Angelova A."/>
            <person name="Collura K."/>
            <person name="Wissotski M."/>
            <person name="Ashley E."/>
            <person name="Morrow D."/>
            <person name="Fernandes J."/>
            <person name="Walbot V."/>
            <person name="Yu Y."/>
        </authorList>
    </citation>
    <scope>NUCLEOTIDE SEQUENCE</scope>
    <source>
        <strain evidence="1">B73</strain>
    </source>
</reference>
<proteinExistence type="evidence at transcript level"/>
<dbReference type="AlphaFoldDB" id="C0HE37"/>
<evidence type="ECO:0000313" key="1">
    <source>
        <dbReference type="EMBL" id="ACN25290.1"/>
    </source>
</evidence>
<dbReference type="EMBL" id="BT060593">
    <property type="protein sequence ID" value="ACN25290.1"/>
    <property type="molecule type" value="mRNA"/>
</dbReference>